<evidence type="ECO:0000313" key="3">
    <source>
        <dbReference type="Proteomes" id="UP000005631"/>
    </source>
</evidence>
<dbReference type="Proteomes" id="UP000005631">
    <property type="component" value="Chromosome"/>
</dbReference>
<name>G8R026_OWEHD</name>
<accession>G8R026</accession>
<evidence type="ECO:0000313" key="2">
    <source>
        <dbReference type="EMBL" id="AEV32666.1"/>
    </source>
</evidence>
<evidence type="ECO:0000256" key="1">
    <source>
        <dbReference type="SAM" id="SignalP"/>
    </source>
</evidence>
<dbReference type="EMBL" id="CP003156">
    <property type="protein sequence ID" value="AEV32666.1"/>
    <property type="molecule type" value="Genomic_DNA"/>
</dbReference>
<dbReference type="eggNOG" id="ENOG502ZXWK">
    <property type="taxonomic scope" value="Bacteria"/>
</dbReference>
<keyword evidence="1" id="KW-0732">Signal</keyword>
<organism evidence="2 3">
    <name type="scientific">Owenweeksia hongkongensis (strain DSM 17368 / CIP 108786 / JCM 12287 / NRRL B-23963 / UST20020801)</name>
    <dbReference type="NCBI Taxonomy" id="926562"/>
    <lineage>
        <taxon>Bacteria</taxon>
        <taxon>Pseudomonadati</taxon>
        <taxon>Bacteroidota</taxon>
        <taxon>Flavobacteriia</taxon>
        <taxon>Flavobacteriales</taxon>
        <taxon>Owenweeksiaceae</taxon>
        <taxon>Owenweeksia</taxon>
    </lineage>
</organism>
<evidence type="ECO:0008006" key="4">
    <source>
        <dbReference type="Google" id="ProtNLM"/>
    </source>
</evidence>
<feature type="signal peptide" evidence="1">
    <location>
        <begin position="1"/>
        <end position="19"/>
    </location>
</feature>
<dbReference type="OrthoDB" id="1098760at2"/>
<reference evidence="2 3" key="1">
    <citation type="journal article" date="2012" name="Stand. Genomic Sci.">
        <title>Genome sequence of the orange-pigmented seawater bacterium Owenweeksia hongkongensis type strain (UST20020801(T)).</title>
        <authorList>
            <person name="Riedel T."/>
            <person name="Held B."/>
            <person name="Nolan M."/>
            <person name="Lucas S."/>
            <person name="Lapidus A."/>
            <person name="Tice H."/>
            <person name="Del Rio T.G."/>
            <person name="Cheng J.F."/>
            <person name="Han C."/>
            <person name="Tapia R."/>
            <person name="Goodwin L.A."/>
            <person name="Pitluck S."/>
            <person name="Liolios K."/>
            <person name="Mavromatis K."/>
            <person name="Pagani I."/>
            <person name="Ivanova N."/>
            <person name="Mikhailova N."/>
            <person name="Pati A."/>
            <person name="Chen A."/>
            <person name="Palaniappan K."/>
            <person name="Rohde M."/>
            <person name="Tindall B.J."/>
            <person name="Detter J.C."/>
            <person name="Goker M."/>
            <person name="Woyke T."/>
            <person name="Bristow J."/>
            <person name="Eisen J.A."/>
            <person name="Markowitz V."/>
            <person name="Hugenholtz P."/>
            <person name="Klenk H.P."/>
            <person name="Kyrpides N.C."/>
        </authorList>
    </citation>
    <scope>NUCLEOTIDE SEQUENCE</scope>
    <source>
        <strain evidence="3">DSM 17368 / JCM 12287 / NRRL B-23963</strain>
    </source>
</reference>
<gene>
    <name evidence="2" type="ordered locus">Oweho_1678</name>
</gene>
<keyword evidence="3" id="KW-1185">Reference proteome</keyword>
<proteinExistence type="predicted"/>
<feature type="chain" id="PRO_5003515245" description="Outer membrane protein beta-barrel domain-containing protein" evidence="1">
    <location>
        <begin position="20"/>
        <end position="225"/>
    </location>
</feature>
<protein>
    <recommendedName>
        <fullName evidence="4">Outer membrane protein beta-barrel domain-containing protein</fullName>
    </recommendedName>
</protein>
<dbReference type="HOGENOM" id="CLU_1303913_0_0_10"/>
<dbReference type="KEGG" id="oho:Oweho_1678"/>
<dbReference type="RefSeq" id="WP_014202022.1">
    <property type="nucleotide sequence ID" value="NC_016599.1"/>
</dbReference>
<sequence>MKKALLLALISFTSNQVISQVINIQVGTAISKLDWTVEDIPGQPSVFGVDESAYAEPILGLSAFIGVDYFDHKYYNLSTNIGYIQKGGQYTVDYVLYTSVKKAQLHYLSLNTSLDLKLPVTESISPFLSFGPRIDFLSSHEGEIIENLSGKNTGELDKLMYGCHLGAGAKYSLQKIQFGVRFDYYFNFTHIANYEWSRKHVTYGYGNGTLKDHTYSINLVVGYKL</sequence>
<dbReference type="AlphaFoldDB" id="G8R026"/>